<feature type="domain" description="PilZ" evidence="2">
    <location>
        <begin position="121"/>
        <end position="214"/>
    </location>
</feature>
<keyword evidence="4" id="KW-1185">Reference proteome</keyword>
<name>A0A518K3X1_9BACT</name>
<evidence type="ECO:0000313" key="3">
    <source>
        <dbReference type="EMBL" id="QDV72498.1"/>
    </source>
</evidence>
<sequence>MSALLASWDKEIDFLCGVGPTTDPRPELTPTCMLSACLTCHCDLSELPAPKGGEWASDTSCPGCGRWYFVMGRPQPSSLDCHAGSGSEADREPSGSKKNSLRNFGREVLEELLGPACVKRERREWARYPMSAPVVGVPLDADGRPICEAIALTLLNISEGGLSAMARQAIPGNAIVIDFASAGCPSFQKIGRICWCETAHGITKFGCEFRDPSSLTETRTGVDSTP</sequence>
<organism evidence="3 4">
    <name type="scientific">Botrimarina mediterranea</name>
    <dbReference type="NCBI Taxonomy" id="2528022"/>
    <lineage>
        <taxon>Bacteria</taxon>
        <taxon>Pseudomonadati</taxon>
        <taxon>Planctomycetota</taxon>
        <taxon>Planctomycetia</taxon>
        <taxon>Pirellulales</taxon>
        <taxon>Lacipirellulaceae</taxon>
        <taxon>Botrimarina</taxon>
    </lineage>
</organism>
<dbReference type="InterPro" id="IPR009875">
    <property type="entry name" value="PilZ_domain"/>
</dbReference>
<dbReference type="KEGG" id="bmei:Spa11_06760"/>
<proteinExistence type="predicted"/>
<dbReference type="GO" id="GO:0035438">
    <property type="term" value="F:cyclic-di-GMP binding"/>
    <property type="evidence" value="ECO:0007669"/>
    <property type="project" value="InterPro"/>
</dbReference>
<protein>
    <recommendedName>
        <fullName evidence="2">PilZ domain-containing protein</fullName>
    </recommendedName>
</protein>
<dbReference type="AlphaFoldDB" id="A0A518K3X1"/>
<dbReference type="Pfam" id="PF07238">
    <property type="entry name" value="PilZ"/>
    <property type="match status" value="1"/>
</dbReference>
<evidence type="ECO:0000256" key="1">
    <source>
        <dbReference type="SAM" id="MobiDB-lite"/>
    </source>
</evidence>
<feature type="region of interest" description="Disordered" evidence="1">
    <location>
        <begin position="80"/>
        <end position="100"/>
    </location>
</feature>
<dbReference type="Proteomes" id="UP000316426">
    <property type="component" value="Chromosome"/>
</dbReference>
<accession>A0A518K3X1</accession>
<evidence type="ECO:0000259" key="2">
    <source>
        <dbReference type="Pfam" id="PF07238"/>
    </source>
</evidence>
<gene>
    <name evidence="3" type="ORF">Spa11_06760</name>
</gene>
<evidence type="ECO:0000313" key="4">
    <source>
        <dbReference type="Proteomes" id="UP000316426"/>
    </source>
</evidence>
<reference evidence="3 4" key="1">
    <citation type="submission" date="2019-02" db="EMBL/GenBank/DDBJ databases">
        <title>Deep-cultivation of Planctomycetes and their phenomic and genomic characterization uncovers novel biology.</title>
        <authorList>
            <person name="Wiegand S."/>
            <person name="Jogler M."/>
            <person name="Boedeker C."/>
            <person name="Pinto D."/>
            <person name="Vollmers J."/>
            <person name="Rivas-Marin E."/>
            <person name="Kohn T."/>
            <person name="Peeters S.H."/>
            <person name="Heuer A."/>
            <person name="Rast P."/>
            <person name="Oberbeckmann S."/>
            <person name="Bunk B."/>
            <person name="Jeske O."/>
            <person name="Meyerdierks A."/>
            <person name="Storesund J.E."/>
            <person name="Kallscheuer N."/>
            <person name="Luecker S."/>
            <person name="Lage O.M."/>
            <person name="Pohl T."/>
            <person name="Merkel B.J."/>
            <person name="Hornburger P."/>
            <person name="Mueller R.-W."/>
            <person name="Bruemmer F."/>
            <person name="Labrenz M."/>
            <person name="Spormann A.M."/>
            <person name="Op den Camp H."/>
            <person name="Overmann J."/>
            <person name="Amann R."/>
            <person name="Jetten M.S.M."/>
            <person name="Mascher T."/>
            <person name="Medema M.H."/>
            <person name="Devos D.P."/>
            <person name="Kaster A.-K."/>
            <person name="Ovreas L."/>
            <person name="Rohde M."/>
            <person name="Galperin M.Y."/>
            <person name="Jogler C."/>
        </authorList>
    </citation>
    <scope>NUCLEOTIDE SEQUENCE [LARGE SCALE GENOMIC DNA]</scope>
    <source>
        <strain evidence="3 4">Spa11</strain>
    </source>
</reference>
<dbReference type="EMBL" id="CP036349">
    <property type="protein sequence ID" value="QDV72498.1"/>
    <property type="molecule type" value="Genomic_DNA"/>
</dbReference>